<dbReference type="AlphaFoldDB" id="A0A2I0R4K1"/>
<dbReference type="Proteomes" id="UP000236654">
    <property type="component" value="Unassembled WGS sequence"/>
</dbReference>
<dbReference type="GO" id="GO:0051603">
    <property type="term" value="P:proteolysis involved in protein catabolic process"/>
    <property type="evidence" value="ECO:0007669"/>
    <property type="project" value="TreeGrafter"/>
</dbReference>
<evidence type="ECO:0000256" key="4">
    <source>
        <dbReference type="ARBA" id="ARBA00022833"/>
    </source>
</evidence>
<dbReference type="Gene3D" id="3.30.2010.10">
    <property type="entry name" value="Metalloproteases ('zincins'), catalytic domain"/>
    <property type="match status" value="1"/>
</dbReference>
<comment type="similarity">
    <text evidence="6">Belongs to the peptidase M48 family.</text>
</comment>
<keyword evidence="2" id="KW-0479">Metal-binding</keyword>
<sequence length="265" mass="29371">MRKVFSISVLICSIALLTSCGSANGGGGFNLFSIQEDKDLGKQVAAEIDGNPQEYPVLDSARNPVPYRYLYDMRNTILNSGNVKHKDDFVWRLRIINDDKTKNAFCTPGGYIYVYTGLIKYLDSEEQLAGVLAHEIGHADLRHSTRQMTKLYGVDVLLSIIAGDRALIKDLTASIIGLKFSRTHEEEADEASVKYLCPTDYIAAGGAKFFEKIEAEGGAGVPEWLSTHPSPENRIENFYNTSLELGCGGEATYKDRYDQLKRSLP</sequence>
<evidence type="ECO:0000259" key="8">
    <source>
        <dbReference type="Pfam" id="PF01435"/>
    </source>
</evidence>
<feature type="domain" description="Peptidase M48" evidence="8">
    <location>
        <begin position="76"/>
        <end position="237"/>
    </location>
</feature>
<dbReference type="InterPro" id="IPR051156">
    <property type="entry name" value="Mito/Outer_Membr_Metalloprot"/>
</dbReference>
<dbReference type="Pfam" id="PF01435">
    <property type="entry name" value="Peptidase_M48"/>
    <property type="match status" value="1"/>
</dbReference>
<dbReference type="PANTHER" id="PTHR22726:SF1">
    <property type="entry name" value="METALLOENDOPEPTIDASE OMA1, MITOCHONDRIAL"/>
    <property type="match status" value="1"/>
</dbReference>
<keyword evidence="1 6" id="KW-0645">Protease</keyword>
<keyword evidence="4 6" id="KW-0862">Zinc</keyword>
<evidence type="ECO:0000256" key="7">
    <source>
        <dbReference type="SAM" id="SignalP"/>
    </source>
</evidence>
<organism evidence="9 10">
    <name type="scientific">Brumimicrobium salinarum</name>
    <dbReference type="NCBI Taxonomy" id="2058658"/>
    <lineage>
        <taxon>Bacteria</taxon>
        <taxon>Pseudomonadati</taxon>
        <taxon>Bacteroidota</taxon>
        <taxon>Flavobacteriia</taxon>
        <taxon>Flavobacteriales</taxon>
        <taxon>Crocinitomicaceae</taxon>
        <taxon>Brumimicrobium</taxon>
    </lineage>
</organism>
<comment type="caution">
    <text evidence="9">The sequence shown here is derived from an EMBL/GenBank/DDBJ whole genome shotgun (WGS) entry which is preliminary data.</text>
</comment>
<evidence type="ECO:0000256" key="3">
    <source>
        <dbReference type="ARBA" id="ARBA00022801"/>
    </source>
</evidence>
<dbReference type="GO" id="GO:0046872">
    <property type="term" value="F:metal ion binding"/>
    <property type="evidence" value="ECO:0007669"/>
    <property type="project" value="UniProtKB-KW"/>
</dbReference>
<keyword evidence="5 6" id="KW-0482">Metalloprotease</keyword>
<dbReference type="GO" id="GO:0016020">
    <property type="term" value="C:membrane"/>
    <property type="evidence" value="ECO:0007669"/>
    <property type="project" value="TreeGrafter"/>
</dbReference>
<feature type="signal peptide" evidence="7">
    <location>
        <begin position="1"/>
        <end position="25"/>
    </location>
</feature>
<evidence type="ECO:0000256" key="1">
    <source>
        <dbReference type="ARBA" id="ARBA00022670"/>
    </source>
</evidence>
<reference evidence="9 10" key="1">
    <citation type="submission" date="2017-12" db="EMBL/GenBank/DDBJ databases">
        <title>The draft genome sequence of Brumimicrobium saltpan LHR20.</title>
        <authorList>
            <person name="Do Z.-J."/>
            <person name="Luo H.-R."/>
        </authorList>
    </citation>
    <scope>NUCLEOTIDE SEQUENCE [LARGE SCALE GENOMIC DNA]</scope>
    <source>
        <strain evidence="9 10">LHR20</strain>
    </source>
</reference>
<accession>A0A2I0R4K1</accession>
<keyword evidence="3 6" id="KW-0378">Hydrolase</keyword>
<evidence type="ECO:0000313" key="9">
    <source>
        <dbReference type="EMBL" id="PKR81513.1"/>
    </source>
</evidence>
<evidence type="ECO:0000313" key="10">
    <source>
        <dbReference type="Proteomes" id="UP000236654"/>
    </source>
</evidence>
<keyword evidence="10" id="KW-1185">Reference proteome</keyword>
<dbReference type="PROSITE" id="PS51257">
    <property type="entry name" value="PROKAR_LIPOPROTEIN"/>
    <property type="match status" value="1"/>
</dbReference>
<name>A0A2I0R4K1_9FLAO</name>
<dbReference type="OrthoDB" id="9810445at2"/>
<dbReference type="RefSeq" id="WP_101333992.1">
    <property type="nucleotide sequence ID" value="NZ_PJNI01000003.1"/>
</dbReference>
<evidence type="ECO:0000256" key="5">
    <source>
        <dbReference type="ARBA" id="ARBA00023049"/>
    </source>
</evidence>
<evidence type="ECO:0000256" key="2">
    <source>
        <dbReference type="ARBA" id="ARBA00022723"/>
    </source>
</evidence>
<keyword evidence="7" id="KW-0732">Signal</keyword>
<dbReference type="EMBL" id="PJNI01000003">
    <property type="protein sequence ID" value="PKR81513.1"/>
    <property type="molecule type" value="Genomic_DNA"/>
</dbReference>
<gene>
    <name evidence="9" type="ORF">CW751_05320</name>
</gene>
<dbReference type="InterPro" id="IPR001915">
    <property type="entry name" value="Peptidase_M48"/>
</dbReference>
<protein>
    <submittedName>
        <fullName evidence="9">Peptidase M48</fullName>
    </submittedName>
</protein>
<feature type="chain" id="PRO_5014183614" evidence="7">
    <location>
        <begin position="26"/>
        <end position="265"/>
    </location>
</feature>
<evidence type="ECO:0000256" key="6">
    <source>
        <dbReference type="RuleBase" id="RU003983"/>
    </source>
</evidence>
<proteinExistence type="inferred from homology"/>
<dbReference type="PANTHER" id="PTHR22726">
    <property type="entry name" value="METALLOENDOPEPTIDASE OMA1"/>
    <property type="match status" value="1"/>
</dbReference>
<dbReference type="GO" id="GO:0004222">
    <property type="term" value="F:metalloendopeptidase activity"/>
    <property type="evidence" value="ECO:0007669"/>
    <property type="project" value="InterPro"/>
</dbReference>
<comment type="cofactor">
    <cofactor evidence="6">
        <name>Zn(2+)</name>
        <dbReference type="ChEBI" id="CHEBI:29105"/>
    </cofactor>
    <text evidence="6">Binds 1 zinc ion per subunit.</text>
</comment>